<protein>
    <recommendedName>
        <fullName evidence="4">HTH psq-type domain-containing protein</fullName>
    </recommendedName>
</protein>
<keyword evidence="3" id="KW-1185">Reference proteome</keyword>
<evidence type="ECO:0000256" key="1">
    <source>
        <dbReference type="SAM" id="MobiDB-lite"/>
    </source>
</evidence>
<sequence length="75" mass="8570">MPNTRRHSNDLNFKLKIVIEAEAVNNNREIAREYGIFESMVRRSEDDSQARFHGPLPTKRSRASSTVGRLEGAKI</sequence>
<name>A0AAU9Y896_9CNID</name>
<accession>A0AAU9Y896</accession>
<feature type="region of interest" description="Disordered" evidence="1">
    <location>
        <begin position="47"/>
        <end position="75"/>
    </location>
</feature>
<dbReference type="AlphaFoldDB" id="A0AAU9Y896"/>
<dbReference type="Proteomes" id="UP001159428">
    <property type="component" value="Unassembled WGS sequence"/>
</dbReference>
<evidence type="ECO:0000313" key="2">
    <source>
        <dbReference type="EMBL" id="CAH3169934.1"/>
    </source>
</evidence>
<gene>
    <name evidence="2" type="ORF">PMEA_00012991</name>
</gene>
<reference evidence="2 3" key="1">
    <citation type="submission" date="2022-05" db="EMBL/GenBank/DDBJ databases">
        <authorList>
            <consortium name="Genoscope - CEA"/>
            <person name="William W."/>
        </authorList>
    </citation>
    <scope>NUCLEOTIDE SEQUENCE [LARGE SCALE GENOMIC DNA]</scope>
</reference>
<organism evidence="2 3">
    <name type="scientific">Pocillopora meandrina</name>
    <dbReference type="NCBI Taxonomy" id="46732"/>
    <lineage>
        <taxon>Eukaryota</taxon>
        <taxon>Metazoa</taxon>
        <taxon>Cnidaria</taxon>
        <taxon>Anthozoa</taxon>
        <taxon>Hexacorallia</taxon>
        <taxon>Scleractinia</taxon>
        <taxon>Astrocoeniina</taxon>
        <taxon>Pocilloporidae</taxon>
        <taxon>Pocillopora</taxon>
    </lineage>
</organism>
<comment type="caution">
    <text evidence="2">The sequence shown here is derived from an EMBL/GenBank/DDBJ whole genome shotgun (WGS) entry which is preliminary data.</text>
</comment>
<proteinExistence type="predicted"/>
<evidence type="ECO:0008006" key="4">
    <source>
        <dbReference type="Google" id="ProtNLM"/>
    </source>
</evidence>
<evidence type="ECO:0000313" key="3">
    <source>
        <dbReference type="Proteomes" id="UP001159428"/>
    </source>
</evidence>
<dbReference type="EMBL" id="CALNXJ010000226">
    <property type="protein sequence ID" value="CAH3169934.1"/>
    <property type="molecule type" value="Genomic_DNA"/>
</dbReference>